<dbReference type="STRING" id="68775.A0A5C3LM55"/>
<proteinExistence type="predicted"/>
<dbReference type="Proteomes" id="UP000308652">
    <property type="component" value="Unassembled WGS sequence"/>
</dbReference>
<dbReference type="EMBL" id="ML213657">
    <property type="protein sequence ID" value="TFK33026.1"/>
    <property type="molecule type" value="Genomic_DNA"/>
</dbReference>
<feature type="compositionally biased region" description="Polar residues" evidence="1">
    <location>
        <begin position="183"/>
        <end position="192"/>
    </location>
</feature>
<evidence type="ECO:0000313" key="3">
    <source>
        <dbReference type="Proteomes" id="UP000308652"/>
    </source>
</evidence>
<sequence length="210" mass="23716">MAMNHHHHHHHHYHHTEYAIPVIRPPSPASSIGTVYRADQTSLSDSELYLPQPNFEQKWEEKNGIHKVMEEEEVANRDPLLPRPQSLREQEDAIMRNLRKKVKDLQDNDLFEQTLLRGSQASLEPQPTTNDIDSILRSMMGPGMNISGLSAGGVHQAARKVASESVTDGPWNNYGKDLIFERGNSQVPESLNTSTTTVGKRSRSGRSRRP</sequence>
<evidence type="ECO:0000313" key="2">
    <source>
        <dbReference type="EMBL" id="TFK33026.1"/>
    </source>
</evidence>
<name>A0A5C3LM55_9AGAR</name>
<feature type="compositionally biased region" description="Basic residues" evidence="1">
    <location>
        <begin position="200"/>
        <end position="210"/>
    </location>
</feature>
<protein>
    <submittedName>
        <fullName evidence="2">Uncharacterized protein</fullName>
    </submittedName>
</protein>
<accession>A0A5C3LM55</accession>
<dbReference type="OrthoDB" id="3227715at2759"/>
<feature type="region of interest" description="Disordered" evidence="1">
    <location>
        <begin position="182"/>
        <end position="210"/>
    </location>
</feature>
<reference evidence="2 3" key="1">
    <citation type="journal article" date="2019" name="Nat. Ecol. Evol.">
        <title>Megaphylogeny resolves global patterns of mushroom evolution.</title>
        <authorList>
            <person name="Varga T."/>
            <person name="Krizsan K."/>
            <person name="Foldi C."/>
            <person name="Dima B."/>
            <person name="Sanchez-Garcia M."/>
            <person name="Sanchez-Ramirez S."/>
            <person name="Szollosi G.J."/>
            <person name="Szarkandi J.G."/>
            <person name="Papp V."/>
            <person name="Albert L."/>
            <person name="Andreopoulos W."/>
            <person name="Angelini C."/>
            <person name="Antonin V."/>
            <person name="Barry K.W."/>
            <person name="Bougher N.L."/>
            <person name="Buchanan P."/>
            <person name="Buyck B."/>
            <person name="Bense V."/>
            <person name="Catcheside P."/>
            <person name="Chovatia M."/>
            <person name="Cooper J."/>
            <person name="Damon W."/>
            <person name="Desjardin D."/>
            <person name="Finy P."/>
            <person name="Geml J."/>
            <person name="Haridas S."/>
            <person name="Hughes K."/>
            <person name="Justo A."/>
            <person name="Karasinski D."/>
            <person name="Kautmanova I."/>
            <person name="Kiss B."/>
            <person name="Kocsube S."/>
            <person name="Kotiranta H."/>
            <person name="LaButti K.M."/>
            <person name="Lechner B.E."/>
            <person name="Liimatainen K."/>
            <person name="Lipzen A."/>
            <person name="Lukacs Z."/>
            <person name="Mihaltcheva S."/>
            <person name="Morgado L.N."/>
            <person name="Niskanen T."/>
            <person name="Noordeloos M.E."/>
            <person name="Ohm R.A."/>
            <person name="Ortiz-Santana B."/>
            <person name="Ovrebo C."/>
            <person name="Racz N."/>
            <person name="Riley R."/>
            <person name="Savchenko A."/>
            <person name="Shiryaev A."/>
            <person name="Soop K."/>
            <person name="Spirin V."/>
            <person name="Szebenyi C."/>
            <person name="Tomsovsky M."/>
            <person name="Tulloss R.E."/>
            <person name="Uehling J."/>
            <person name="Grigoriev I.V."/>
            <person name="Vagvolgyi C."/>
            <person name="Papp T."/>
            <person name="Martin F.M."/>
            <person name="Miettinen O."/>
            <person name="Hibbett D.S."/>
            <person name="Nagy L.G."/>
        </authorList>
    </citation>
    <scope>NUCLEOTIDE SEQUENCE [LARGE SCALE GENOMIC DNA]</scope>
    <source>
        <strain evidence="2 3">CBS 166.37</strain>
    </source>
</reference>
<dbReference type="AlphaFoldDB" id="A0A5C3LM55"/>
<keyword evidence="3" id="KW-1185">Reference proteome</keyword>
<gene>
    <name evidence="2" type="ORF">BDQ12DRAFT_450904</name>
</gene>
<organism evidence="2 3">
    <name type="scientific">Crucibulum laeve</name>
    <dbReference type="NCBI Taxonomy" id="68775"/>
    <lineage>
        <taxon>Eukaryota</taxon>
        <taxon>Fungi</taxon>
        <taxon>Dikarya</taxon>
        <taxon>Basidiomycota</taxon>
        <taxon>Agaricomycotina</taxon>
        <taxon>Agaricomycetes</taxon>
        <taxon>Agaricomycetidae</taxon>
        <taxon>Agaricales</taxon>
        <taxon>Agaricineae</taxon>
        <taxon>Nidulariaceae</taxon>
        <taxon>Crucibulum</taxon>
    </lineage>
</organism>
<evidence type="ECO:0000256" key="1">
    <source>
        <dbReference type="SAM" id="MobiDB-lite"/>
    </source>
</evidence>